<dbReference type="Proteomes" id="UP001589590">
    <property type="component" value="Unassembled WGS sequence"/>
</dbReference>
<gene>
    <name evidence="1" type="ORF">ACFFU1_09365</name>
</gene>
<comment type="caution">
    <text evidence="1">The sequence shown here is derived from an EMBL/GenBank/DDBJ whole genome shotgun (WGS) entry which is preliminary data.</text>
</comment>
<dbReference type="EMBL" id="JBHMFA010000005">
    <property type="protein sequence ID" value="MFB9105107.1"/>
    <property type="molecule type" value="Genomic_DNA"/>
</dbReference>
<name>A0ABV5GZQ8_9FLAO</name>
<evidence type="ECO:0000313" key="1">
    <source>
        <dbReference type="EMBL" id="MFB9105107.1"/>
    </source>
</evidence>
<sequence length="241" mass="27826">MCTVTIFPKGNNGFVLTSNRDETPNRKTLAPDFYTIKNTTLLFPKDELAGGTWIGISEKNRLICLLNGAFENHKKKSNYRYSRGIVVNDFLIADNIEICMKNYLLDDIEPFTIVVADWNTNLAFYELVWDGHKKHITKLPLEPKVWSSSTLYNQNMKAERLQWFENFKAENELTAESALKFHKTAGKSNSDYGVIMNRNAIKTTSITQVNKINDHIEMRYENRQDNTLDTKTFKTPQVVNE</sequence>
<dbReference type="PANTHER" id="PTHR17985:SF8">
    <property type="entry name" value="TRANSPORT AND GOLGI ORGANIZATION PROTEIN 2 HOMOLOG"/>
    <property type="match status" value="1"/>
</dbReference>
<reference evidence="1 2" key="1">
    <citation type="submission" date="2024-09" db="EMBL/GenBank/DDBJ databases">
        <authorList>
            <person name="Sun Q."/>
            <person name="Mori K."/>
        </authorList>
    </citation>
    <scope>NUCLEOTIDE SEQUENCE [LARGE SCALE GENOMIC DNA]</scope>
    <source>
        <strain evidence="1 2">CECT 8300</strain>
    </source>
</reference>
<dbReference type="Pfam" id="PF05742">
    <property type="entry name" value="TANGO2"/>
    <property type="match status" value="1"/>
</dbReference>
<organism evidence="1 2">
    <name type="scientific">Algibacter miyuki</name>
    <dbReference type="NCBI Taxonomy" id="1306933"/>
    <lineage>
        <taxon>Bacteria</taxon>
        <taxon>Pseudomonadati</taxon>
        <taxon>Bacteroidota</taxon>
        <taxon>Flavobacteriia</taxon>
        <taxon>Flavobacteriales</taxon>
        <taxon>Flavobacteriaceae</taxon>
        <taxon>Algibacter</taxon>
    </lineage>
</organism>
<dbReference type="RefSeq" id="WP_290272670.1">
    <property type="nucleotide sequence ID" value="NZ_JAUFQP010000013.1"/>
</dbReference>
<proteinExistence type="predicted"/>
<accession>A0ABV5GZQ8</accession>
<keyword evidence="2" id="KW-1185">Reference proteome</keyword>
<dbReference type="PANTHER" id="PTHR17985">
    <property type="entry name" value="SER/THR-RICH PROTEIN T10 IN DGCR REGION"/>
    <property type="match status" value="1"/>
</dbReference>
<dbReference type="InterPro" id="IPR008551">
    <property type="entry name" value="TANGO2"/>
</dbReference>
<evidence type="ECO:0000313" key="2">
    <source>
        <dbReference type="Proteomes" id="UP001589590"/>
    </source>
</evidence>
<protein>
    <submittedName>
        <fullName evidence="1">NRDE family protein</fullName>
    </submittedName>
</protein>